<dbReference type="InterPro" id="IPR036397">
    <property type="entry name" value="RNaseH_sf"/>
</dbReference>
<gene>
    <name evidence="12" type="primary">POL3_2</name>
    <name evidence="12" type="ORF">HK100_007513</name>
</gene>
<evidence type="ECO:0000256" key="5">
    <source>
        <dbReference type="ARBA" id="ARBA00022705"/>
    </source>
</evidence>
<keyword evidence="3" id="KW-0808">Transferase</keyword>
<evidence type="ECO:0000256" key="9">
    <source>
        <dbReference type="ARBA" id="ARBA00049244"/>
    </source>
</evidence>
<dbReference type="Gene3D" id="3.30.420.10">
    <property type="entry name" value="Ribonuclease H-like superfamily/Ribonuclease H"/>
    <property type="match status" value="1"/>
</dbReference>
<dbReference type="InterPro" id="IPR050240">
    <property type="entry name" value="DNA_pol_type-B"/>
</dbReference>
<keyword evidence="5" id="KW-0235">DNA replication</keyword>
<dbReference type="Gene3D" id="1.10.287.690">
    <property type="entry name" value="Helix hairpin bin"/>
    <property type="match status" value="1"/>
</dbReference>
<dbReference type="InterPro" id="IPR012337">
    <property type="entry name" value="RNaseH-like_sf"/>
</dbReference>
<dbReference type="GO" id="GO:0008296">
    <property type="term" value="F:3'-5'-DNA exonuclease activity"/>
    <property type="evidence" value="ECO:0007669"/>
    <property type="project" value="TreeGrafter"/>
</dbReference>
<evidence type="ECO:0000256" key="1">
    <source>
        <dbReference type="ARBA" id="ARBA00005755"/>
    </source>
</evidence>
<dbReference type="SMART" id="SM00486">
    <property type="entry name" value="POLBc"/>
    <property type="match status" value="1"/>
</dbReference>
<proteinExistence type="inferred from homology"/>
<feature type="domain" description="DNA-directed DNA polymerase family B exonuclease" evidence="11">
    <location>
        <begin position="1"/>
        <end position="101"/>
    </location>
</feature>
<keyword evidence="6 12" id="KW-0239">DNA-directed DNA polymerase</keyword>
<dbReference type="InterPro" id="IPR006133">
    <property type="entry name" value="DNA-dir_DNA_pol_B_exonuc"/>
</dbReference>
<dbReference type="InterPro" id="IPR006134">
    <property type="entry name" value="DNA-dir_DNA_pol_B_multi_dom"/>
</dbReference>
<keyword evidence="13" id="KW-1185">Reference proteome</keyword>
<dbReference type="GO" id="GO:0043625">
    <property type="term" value="C:delta DNA polymerase complex"/>
    <property type="evidence" value="ECO:0007669"/>
    <property type="project" value="TreeGrafter"/>
</dbReference>
<dbReference type="EC" id="2.7.7.7" evidence="2"/>
<protein>
    <recommendedName>
        <fullName evidence="8">DNA polymerase delta catalytic subunit</fullName>
        <ecNumber evidence="2">2.7.7.7</ecNumber>
    </recommendedName>
</protein>
<evidence type="ECO:0000259" key="10">
    <source>
        <dbReference type="Pfam" id="PF00136"/>
    </source>
</evidence>
<keyword evidence="7" id="KW-0238">DNA-binding</keyword>
<evidence type="ECO:0000256" key="7">
    <source>
        <dbReference type="ARBA" id="ARBA00023125"/>
    </source>
</evidence>
<dbReference type="AlphaFoldDB" id="A0AAD5SP65"/>
<dbReference type="PANTHER" id="PTHR10322:SF23">
    <property type="entry name" value="DNA POLYMERASE DELTA CATALYTIC SUBUNIT"/>
    <property type="match status" value="1"/>
</dbReference>
<dbReference type="InterPro" id="IPR006172">
    <property type="entry name" value="DNA-dir_DNA_pol_B"/>
</dbReference>
<dbReference type="FunFam" id="3.30.420.10:FF:000004">
    <property type="entry name" value="DNA polymerase"/>
    <property type="match status" value="1"/>
</dbReference>
<dbReference type="GO" id="GO:0003887">
    <property type="term" value="F:DNA-directed DNA polymerase activity"/>
    <property type="evidence" value="ECO:0007669"/>
    <property type="project" value="UniProtKB-KW"/>
</dbReference>
<feature type="non-terminal residue" evidence="12">
    <location>
        <position position="320"/>
    </location>
</feature>
<dbReference type="GO" id="GO:0003677">
    <property type="term" value="F:DNA binding"/>
    <property type="evidence" value="ECO:0007669"/>
    <property type="project" value="UniProtKB-KW"/>
</dbReference>
<evidence type="ECO:0000259" key="11">
    <source>
        <dbReference type="Pfam" id="PF03104"/>
    </source>
</evidence>
<dbReference type="GO" id="GO:0045004">
    <property type="term" value="P:DNA replication proofreading"/>
    <property type="evidence" value="ECO:0007669"/>
    <property type="project" value="TreeGrafter"/>
</dbReference>
<dbReference type="EMBL" id="JADGJH010003548">
    <property type="protein sequence ID" value="KAJ3090217.1"/>
    <property type="molecule type" value="Genomic_DNA"/>
</dbReference>
<comment type="caution">
    <text evidence="12">The sequence shown here is derived from an EMBL/GenBank/DDBJ whole genome shotgun (WGS) entry which is preliminary data.</text>
</comment>
<comment type="catalytic activity">
    <reaction evidence="9">
        <text>DNA(n) + a 2'-deoxyribonucleoside 5'-triphosphate = DNA(n+1) + diphosphate</text>
        <dbReference type="Rhea" id="RHEA:22508"/>
        <dbReference type="Rhea" id="RHEA-COMP:17339"/>
        <dbReference type="Rhea" id="RHEA-COMP:17340"/>
        <dbReference type="ChEBI" id="CHEBI:33019"/>
        <dbReference type="ChEBI" id="CHEBI:61560"/>
        <dbReference type="ChEBI" id="CHEBI:173112"/>
        <dbReference type="EC" id="2.7.7.7"/>
    </reaction>
</comment>
<dbReference type="PANTHER" id="PTHR10322">
    <property type="entry name" value="DNA POLYMERASE CATALYTIC SUBUNIT"/>
    <property type="match status" value="1"/>
</dbReference>
<comment type="similarity">
    <text evidence="1">Belongs to the DNA polymerase type-B family.</text>
</comment>
<evidence type="ECO:0000313" key="12">
    <source>
        <dbReference type="EMBL" id="KAJ3090217.1"/>
    </source>
</evidence>
<dbReference type="SUPFAM" id="SSF53098">
    <property type="entry name" value="Ribonuclease H-like"/>
    <property type="match status" value="1"/>
</dbReference>
<dbReference type="Gene3D" id="6.10.140.1540">
    <property type="match status" value="1"/>
</dbReference>
<dbReference type="Proteomes" id="UP001211907">
    <property type="component" value="Unassembled WGS sequence"/>
</dbReference>
<dbReference type="GO" id="GO:0000166">
    <property type="term" value="F:nucleotide binding"/>
    <property type="evidence" value="ECO:0007669"/>
    <property type="project" value="InterPro"/>
</dbReference>
<dbReference type="GO" id="GO:0006287">
    <property type="term" value="P:base-excision repair, gap-filling"/>
    <property type="evidence" value="ECO:0007669"/>
    <property type="project" value="TreeGrafter"/>
</dbReference>
<evidence type="ECO:0000256" key="6">
    <source>
        <dbReference type="ARBA" id="ARBA00022932"/>
    </source>
</evidence>
<evidence type="ECO:0000313" key="13">
    <source>
        <dbReference type="Proteomes" id="UP001211907"/>
    </source>
</evidence>
<evidence type="ECO:0000256" key="2">
    <source>
        <dbReference type="ARBA" id="ARBA00012417"/>
    </source>
</evidence>
<evidence type="ECO:0000256" key="4">
    <source>
        <dbReference type="ARBA" id="ARBA00022695"/>
    </source>
</evidence>
<organism evidence="12 13">
    <name type="scientific">Physocladia obscura</name>
    <dbReference type="NCBI Taxonomy" id="109957"/>
    <lineage>
        <taxon>Eukaryota</taxon>
        <taxon>Fungi</taxon>
        <taxon>Fungi incertae sedis</taxon>
        <taxon>Chytridiomycota</taxon>
        <taxon>Chytridiomycota incertae sedis</taxon>
        <taxon>Chytridiomycetes</taxon>
        <taxon>Chytridiales</taxon>
        <taxon>Chytriomycetaceae</taxon>
        <taxon>Physocladia</taxon>
    </lineage>
</organism>
<sequence>MLEKWAEFIRICDPDVITGYNIQNFDFPYLLDRAATLKVQKFPYLGRVRNLETKAKDARFSSKALGIRDNKSINLEGRLQVDVLQIMQREHKLRSYTLNSVSAHFLGEQKEDVHHSIIADLQNGNDETRRRLAIYCLKDAYLPQRLLDKLMCIINYIEMARVTGVPFNYLLSRGQQIKVISQLYRKARTEGLLIPNMNPEGTDEQYEGATVIEPEKGYYDIPIATLDFTSLYPSIMMAHNLCYSTYVSNPSILAKFNLTADDYVTSPNNDIFVKSSTQKGLLPTILEDLIGARKRAKADLKNETDPFKRAVLDGRQNALK</sequence>
<evidence type="ECO:0000256" key="8">
    <source>
        <dbReference type="ARBA" id="ARBA00024411"/>
    </source>
</evidence>
<reference evidence="12" key="1">
    <citation type="submission" date="2020-05" db="EMBL/GenBank/DDBJ databases">
        <title>Phylogenomic resolution of chytrid fungi.</title>
        <authorList>
            <person name="Stajich J.E."/>
            <person name="Amses K."/>
            <person name="Simmons R."/>
            <person name="Seto K."/>
            <person name="Myers J."/>
            <person name="Bonds A."/>
            <person name="Quandt C.A."/>
            <person name="Barry K."/>
            <person name="Liu P."/>
            <person name="Grigoriev I."/>
            <person name="Longcore J.E."/>
            <person name="James T.Y."/>
        </authorList>
    </citation>
    <scope>NUCLEOTIDE SEQUENCE</scope>
    <source>
        <strain evidence="12">JEL0513</strain>
    </source>
</reference>
<dbReference type="Pfam" id="PF03104">
    <property type="entry name" value="DNA_pol_B_exo1"/>
    <property type="match status" value="1"/>
</dbReference>
<evidence type="ECO:0000256" key="3">
    <source>
        <dbReference type="ARBA" id="ARBA00022679"/>
    </source>
</evidence>
<dbReference type="Pfam" id="PF00136">
    <property type="entry name" value="DNA_pol_B"/>
    <property type="match status" value="1"/>
</dbReference>
<name>A0AAD5SP65_9FUNG</name>
<dbReference type="InterPro" id="IPR043502">
    <property type="entry name" value="DNA/RNA_pol_sf"/>
</dbReference>
<feature type="domain" description="DNA-directed DNA polymerase family B multifunctional" evidence="10">
    <location>
        <begin position="165"/>
        <end position="320"/>
    </location>
</feature>
<dbReference type="SUPFAM" id="SSF56672">
    <property type="entry name" value="DNA/RNA polymerases"/>
    <property type="match status" value="1"/>
</dbReference>
<keyword evidence="4" id="KW-0548">Nucleotidyltransferase</keyword>
<dbReference type="GO" id="GO:0006297">
    <property type="term" value="P:nucleotide-excision repair, DNA gap filling"/>
    <property type="evidence" value="ECO:0007669"/>
    <property type="project" value="TreeGrafter"/>
</dbReference>
<accession>A0AAD5SP65</accession>